<evidence type="ECO:0000313" key="2">
    <source>
        <dbReference type="EMBL" id="RGW47194.1"/>
    </source>
</evidence>
<name>A0A412VH83_PHOVU</name>
<protein>
    <submittedName>
        <fullName evidence="1">Uncharacterized protein</fullName>
    </submittedName>
</protein>
<comment type="caution">
    <text evidence="1">The sequence shown here is derived from an EMBL/GenBank/DDBJ whole genome shotgun (WGS) entry which is preliminary data.</text>
</comment>
<dbReference type="AlphaFoldDB" id="A0A412VH83"/>
<dbReference type="PROSITE" id="PS51257">
    <property type="entry name" value="PROKAR_LIPOPROTEIN"/>
    <property type="match status" value="1"/>
</dbReference>
<reference evidence="3 4" key="1">
    <citation type="submission" date="2018-08" db="EMBL/GenBank/DDBJ databases">
        <title>A genome reference for cultivated species of the human gut microbiota.</title>
        <authorList>
            <person name="Zou Y."/>
            <person name="Xue W."/>
            <person name="Luo G."/>
        </authorList>
    </citation>
    <scope>NUCLEOTIDE SEQUENCE [LARGE SCALE GENOMIC DNA]</scope>
    <source>
        <strain evidence="2 4">AF12-25</strain>
        <strain evidence="1 3">AF14-8</strain>
    </source>
</reference>
<organism evidence="1 3">
    <name type="scientific">Phocaeicola vulgatus</name>
    <name type="common">Bacteroides vulgatus</name>
    <dbReference type="NCBI Taxonomy" id="821"/>
    <lineage>
        <taxon>Bacteria</taxon>
        <taxon>Pseudomonadati</taxon>
        <taxon>Bacteroidota</taxon>
        <taxon>Bacteroidia</taxon>
        <taxon>Bacteroidales</taxon>
        <taxon>Bacteroidaceae</taxon>
        <taxon>Phocaeicola</taxon>
    </lineage>
</organism>
<gene>
    <name evidence="2" type="ORF">DWV70_12150</name>
    <name evidence="1" type="ORF">DWW27_17405</name>
</gene>
<proteinExistence type="predicted"/>
<evidence type="ECO:0000313" key="1">
    <source>
        <dbReference type="EMBL" id="RGV05296.1"/>
    </source>
</evidence>
<dbReference type="EMBL" id="QRYT01000049">
    <property type="protein sequence ID" value="RGV05296.1"/>
    <property type="molecule type" value="Genomic_DNA"/>
</dbReference>
<dbReference type="EMBL" id="QSAI01000021">
    <property type="protein sequence ID" value="RGW47194.1"/>
    <property type="molecule type" value="Genomic_DNA"/>
</dbReference>
<sequence length="81" mass="9387">MSKRNRTIQSSTVGAGVACPKTQSKLFSGERTSPLRTKRQHYPRFDNPFLLYRVTYPFLSLAGRGIFVQRVTTWRMEYGKN</sequence>
<evidence type="ECO:0000313" key="3">
    <source>
        <dbReference type="Proteomes" id="UP000285379"/>
    </source>
</evidence>
<evidence type="ECO:0000313" key="4">
    <source>
        <dbReference type="Proteomes" id="UP000285469"/>
    </source>
</evidence>
<dbReference type="Proteomes" id="UP000285379">
    <property type="component" value="Unassembled WGS sequence"/>
</dbReference>
<dbReference type="Proteomes" id="UP000285469">
    <property type="component" value="Unassembled WGS sequence"/>
</dbReference>
<accession>A0A412VH83</accession>